<name>A0A7W6RRT2_9HYPH</name>
<dbReference type="EMBL" id="JACIGM010000013">
    <property type="protein sequence ID" value="MBB4277436.1"/>
    <property type="molecule type" value="Genomic_DNA"/>
</dbReference>
<sequence length="94" mass="10663">MQNTSFDTQRGFWSERGFMSKGRSPGVWDSCILPCRFRSIVPTCGHYRPIPGLGALGIDDTIIHVRARSPTRQEVRPHPLYVHLNTRGASISRR</sequence>
<dbReference type="Proteomes" id="UP000533641">
    <property type="component" value="Unassembled WGS sequence"/>
</dbReference>
<dbReference type="AlphaFoldDB" id="A0A7W6RRT2"/>
<protein>
    <submittedName>
        <fullName evidence="1">Uncharacterized protein</fullName>
    </submittedName>
</protein>
<accession>A0A7W6RRT2</accession>
<comment type="caution">
    <text evidence="1">The sequence shown here is derived from an EMBL/GenBank/DDBJ whole genome shotgun (WGS) entry which is preliminary data.</text>
</comment>
<proteinExistence type="predicted"/>
<evidence type="ECO:0000313" key="2">
    <source>
        <dbReference type="Proteomes" id="UP000533641"/>
    </source>
</evidence>
<organism evidence="1 2">
    <name type="scientific">Rhizobium mongolense</name>
    <dbReference type="NCBI Taxonomy" id="57676"/>
    <lineage>
        <taxon>Bacteria</taxon>
        <taxon>Pseudomonadati</taxon>
        <taxon>Pseudomonadota</taxon>
        <taxon>Alphaproteobacteria</taxon>
        <taxon>Hyphomicrobiales</taxon>
        <taxon>Rhizobiaceae</taxon>
        <taxon>Rhizobium/Agrobacterium group</taxon>
        <taxon>Rhizobium</taxon>
    </lineage>
</organism>
<reference evidence="1 2" key="1">
    <citation type="submission" date="2020-08" db="EMBL/GenBank/DDBJ databases">
        <title>Genomic Encyclopedia of Type Strains, Phase IV (KMG-V): Genome sequencing to study the core and pangenomes of soil and plant-associated prokaryotes.</title>
        <authorList>
            <person name="Whitman W."/>
        </authorList>
    </citation>
    <scope>NUCLEOTIDE SEQUENCE [LARGE SCALE GENOMIC DNA]</scope>
    <source>
        <strain evidence="1 2">SEMIA 402</strain>
    </source>
</reference>
<gene>
    <name evidence="1" type="ORF">GGE12_005243</name>
</gene>
<evidence type="ECO:0000313" key="1">
    <source>
        <dbReference type="EMBL" id="MBB4277436.1"/>
    </source>
</evidence>